<accession>A0AAV9X019</accession>
<dbReference type="AlphaFoldDB" id="A0AAV9X019"/>
<feature type="compositionally biased region" description="Acidic residues" evidence="1">
    <location>
        <begin position="1142"/>
        <end position="1153"/>
    </location>
</feature>
<evidence type="ECO:0000256" key="1">
    <source>
        <dbReference type="SAM" id="MobiDB-lite"/>
    </source>
</evidence>
<keyword evidence="3" id="KW-1185">Reference proteome</keyword>
<dbReference type="EMBL" id="JAVHJO010000012">
    <property type="protein sequence ID" value="KAK6531715.1"/>
    <property type="molecule type" value="Genomic_DNA"/>
</dbReference>
<feature type="compositionally biased region" description="Basic and acidic residues" evidence="1">
    <location>
        <begin position="1"/>
        <end position="11"/>
    </location>
</feature>
<feature type="compositionally biased region" description="Basic and acidic residues" evidence="1">
    <location>
        <begin position="30"/>
        <end position="50"/>
    </location>
</feature>
<feature type="compositionally biased region" description="Basic and acidic residues" evidence="1">
    <location>
        <begin position="1187"/>
        <end position="1200"/>
    </location>
</feature>
<comment type="caution">
    <text evidence="2">The sequence shown here is derived from an EMBL/GenBank/DDBJ whole genome shotgun (WGS) entry which is preliminary data.</text>
</comment>
<name>A0AAV9X019_9PEZI</name>
<feature type="region of interest" description="Disordered" evidence="1">
    <location>
        <begin position="1132"/>
        <end position="1200"/>
    </location>
</feature>
<sequence>MSEESPTERPTPRVNDVPNKSFQRARTRRNAFERLEQKVEESEAKPKEKPLTGAASRDINQGSYYDARMAAEEQFIKSYFDRGPTKEPPDEPSKEQTKEPSEEAAKDFKEFWELLQEKHPNASHFDAPEYKADQTLGEPIQAKVSLLDPPLRETSIEVTDMKSPVVNFRVTPLDEYIVFAPEFSTEAEKEEYYALYAEKFLPPHLQELNTHPTPPIKSSSSTGTGTDQFMDMPYPSVFGSLLADQDVDYAAKDAVLCDLEVEWEARWTPVSYSKLLYALEIAREDGIDVLNSLLLKRRQREVVWIAKRIVDKRPDIVDPDLKVWRMVNAVGDQDNQKHPSMSNTLQDGMIGYTKPEREDIARRRRGVGVLLSSLTSMLISGWKAEKKYAVRSVFNILTDIDTPPMLDMSDAFEPPSPLIGDAVSHVLGSPGYESENEMDMTSKEIFSTVLQLLAYLHVENHVPPIVYSEKHPKLQAMQSEIARLMTEEVEADYFDKLLGMEMRKSDKKIDWGLWLELVNSIAAERGLGVSATWLLLRGEKDLSWEKDAIEPQDINIEESTQPHEPYASSESQTPERKLILPSYLIRQSTSVCLHNAAFDAWPPDTPGRMLRLLKKAGDITGPYDQTFARELIDHPEVNVFASYGDIIPEIPVKGRWGLDIYYAILEGACQRNDVTGIMNAWASIEYQLTSQSGIANAQYKFQPELPPVQFAPETAYKHPIYIVIASLTVLRQGSRWDLFRYLIRTVITEQHLRSNSGLLNIMLTHAGDLMDFDLAKYLLTLLAPPLTIYTITSVLNMHLALNQQREAQAILDFMKRSDIQPDHVTLGIVTRHTFKKNPTEGFGLMRRAAARADAHNKRILEEKILTKPFREGVNLPIEHTTSDPIGPNAWFETLIIAIRENNVAKASEALQRLGLDLGDPKAASKMGSRAFTILLNGVVKREGSVQGMRMFKMYCLPPKKLLKLMDESVKSHRSGDRRIDPMAHRNKVGMLTGNAPRYGTPPGEMGDLKREYDGVVIPTLPTITTVVHQALKEKRDYFVTKQILGRLPMRPQAEKWMKYNAYFETSWQDVLEWGKQQWKLMGLGDEDWNTLVGTRLMGKRYPRSFNAGRLLEGSQDEEQGQDQGLGEEFQAANETEDGLKEWEDEVEPDEEGGYEQVEYYRDGDGFTSNEERSGLVPPELADDIDFDEYKPEKKKGDDDE</sequence>
<dbReference type="Gene3D" id="1.25.40.10">
    <property type="entry name" value="Tetratricopeptide repeat domain"/>
    <property type="match status" value="1"/>
</dbReference>
<evidence type="ECO:0008006" key="4">
    <source>
        <dbReference type="Google" id="ProtNLM"/>
    </source>
</evidence>
<organism evidence="2 3">
    <name type="scientific">Orbilia ellipsospora</name>
    <dbReference type="NCBI Taxonomy" id="2528407"/>
    <lineage>
        <taxon>Eukaryota</taxon>
        <taxon>Fungi</taxon>
        <taxon>Dikarya</taxon>
        <taxon>Ascomycota</taxon>
        <taxon>Pezizomycotina</taxon>
        <taxon>Orbiliomycetes</taxon>
        <taxon>Orbiliales</taxon>
        <taxon>Orbiliaceae</taxon>
        <taxon>Orbilia</taxon>
    </lineage>
</organism>
<evidence type="ECO:0000313" key="3">
    <source>
        <dbReference type="Proteomes" id="UP001365542"/>
    </source>
</evidence>
<feature type="region of interest" description="Disordered" evidence="1">
    <location>
        <begin position="551"/>
        <end position="574"/>
    </location>
</feature>
<dbReference type="InterPro" id="IPR011990">
    <property type="entry name" value="TPR-like_helical_dom_sf"/>
</dbReference>
<proteinExistence type="predicted"/>
<reference evidence="2 3" key="1">
    <citation type="submission" date="2019-10" db="EMBL/GenBank/DDBJ databases">
        <authorList>
            <person name="Palmer J.M."/>
        </authorList>
    </citation>
    <scope>NUCLEOTIDE SEQUENCE [LARGE SCALE GENOMIC DNA]</scope>
    <source>
        <strain evidence="2 3">TWF694</strain>
    </source>
</reference>
<feature type="region of interest" description="Disordered" evidence="1">
    <location>
        <begin position="1"/>
        <end position="60"/>
    </location>
</feature>
<evidence type="ECO:0000313" key="2">
    <source>
        <dbReference type="EMBL" id="KAK6531715.1"/>
    </source>
</evidence>
<gene>
    <name evidence="2" type="ORF">TWF694_002891</name>
</gene>
<protein>
    <recommendedName>
        <fullName evidence="4">Pentatricopeptide repeat protein</fullName>
    </recommendedName>
</protein>
<dbReference type="Proteomes" id="UP001365542">
    <property type="component" value="Unassembled WGS sequence"/>
</dbReference>
<feature type="region of interest" description="Disordered" evidence="1">
    <location>
        <begin position="75"/>
        <end position="103"/>
    </location>
</feature>
<feature type="compositionally biased region" description="Basic and acidic residues" evidence="1">
    <location>
        <begin position="1158"/>
        <end position="1173"/>
    </location>
</feature>